<keyword evidence="11" id="KW-0378">Hydrolase</keyword>
<evidence type="ECO:0000256" key="20">
    <source>
        <dbReference type="ARBA" id="ARBA00041776"/>
    </source>
</evidence>
<dbReference type="PROSITE" id="PS50109">
    <property type="entry name" value="HIS_KIN"/>
    <property type="match status" value="1"/>
</dbReference>
<proteinExistence type="predicted"/>
<dbReference type="Gene3D" id="3.30.565.10">
    <property type="entry name" value="Histidine kinase-like ATPase, C-terminal domain"/>
    <property type="match status" value="1"/>
</dbReference>
<dbReference type="Pfam" id="PF00672">
    <property type="entry name" value="HAMP"/>
    <property type="match status" value="1"/>
</dbReference>
<keyword evidence="17" id="KW-0843">Virulence</keyword>
<dbReference type="InterPro" id="IPR005467">
    <property type="entry name" value="His_kinase_dom"/>
</dbReference>
<dbReference type="CDD" id="cd00082">
    <property type="entry name" value="HisKA"/>
    <property type="match status" value="1"/>
</dbReference>
<evidence type="ECO:0000313" key="26">
    <source>
        <dbReference type="Proteomes" id="UP000287410"/>
    </source>
</evidence>
<dbReference type="InterPro" id="IPR050980">
    <property type="entry name" value="2C_sensor_his_kinase"/>
</dbReference>
<keyword evidence="22" id="KW-1133">Transmembrane helix</keyword>
<evidence type="ECO:0000256" key="17">
    <source>
        <dbReference type="ARBA" id="ARBA00023026"/>
    </source>
</evidence>
<keyword evidence="16" id="KW-0346">Stress response</keyword>
<keyword evidence="6" id="KW-1003">Cell membrane</keyword>
<keyword evidence="14" id="KW-0904">Protein phosphatase</keyword>
<keyword evidence="9" id="KW-0547">Nucleotide-binding</keyword>
<sequence length="529" mass="58853">MLNSLRKSFLVTTLCVTCLSTGLALAGYTWVNYLQARGTMLERTEDYSKALAISVNQQLIHHNEDFAQSFSSLLNETRFILNAHVYLYDDEGQLNFLTSYNRAGIQPIAARQDSINALQSPHLTSNGIDIMVPVVALQSAANGDQDPRGYVFVRTSIQPLQQVLRQAGVTAVGAILFAALLSLLLASLVSHYFGRPLRRLIMATRDVARTRDYSIRAPNGQFSEFDLIAHNFNTVLERIQQYIRQHDKSEAAAQQLNAELEQQVQERTNALRNANQELLETLEQLHQHQGRQVEAQKMSSLSELVAGISHEINTPLGLAVTAASMVEDSLREQPIRTDEAHEQMQILQRNLDRAVELINNFKKLAIEHAGETATDVELSQLMEDIVTSARAYITDARKLEVTIHSDIPELVKLKVGVWQQLISSLLENSVIHGFAGKDSGQVDIYLQNQNGHLQVRYKDNGCGVPADILRRIFDPFITSKRGHGNSGLGMHLVYNLVTHTLNGTINCVSAPDEGFEVIINCPLELVNSA</sequence>
<keyword evidence="21" id="KW-0175">Coiled coil</keyword>
<evidence type="ECO:0000256" key="19">
    <source>
        <dbReference type="ARBA" id="ARBA00040454"/>
    </source>
</evidence>
<dbReference type="EMBL" id="PIPN01000003">
    <property type="protein sequence ID" value="RUO29805.1"/>
    <property type="molecule type" value="Genomic_DNA"/>
</dbReference>
<evidence type="ECO:0000256" key="6">
    <source>
        <dbReference type="ARBA" id="ARBA00022475"/>
    </source>
</evidence>
<evidence type="ECO:0000256" key="4">
    <source>
        <dbReference type="ARBA" id="ARBA00004651"/>
    </source>
</evidence>
<evidence type="ECO:0000259" key="24">
    <source>
        <dbReference type="PROSITE" id="PS50885"/>
    </source>
</evidence>
<dbReference type="RefSeq" id="WP_126789077.1">
    <property type="nucleotide sequence ID" value="NZ_PIPN01000003.1"/>
</dbReference>
<dbReference type="PANTHER" id="PTHR44936:SF9">
    <property type="entry name" value="SENSOR PROTEIN CREC"/>
    <property type="match status" value="1"/>
</dbReference>
<keyword evidence="15" id="KW-0902">Two-component regulatory system</keyword>
<evidence type="ECO:0000256" key="7">
    <source>
        <dbReference type="ARBA" id="ARBA00022553"/>
    </source>
</evidence>
<comment type="cofactor">
    <cofactor evidence="3">
        <name>Mg(2+)</name>
        <dbReference type="ChEBI" id="CHEBI:18420"/>
    </cofactor>
</comment>
<dbReference type="InterPro" id="IPR003594">
    <property type="entry name" value="HATPase_dom"/>
</dbReference>
<dbReference type="SUPFAM" id="SSF55874">
    <property type="entry name" value="ATPase domain of HSP90 chaperone/DNA topoisomerase II/histidine kinase"/>
    <property type="match status" value="1"/>
</dbReference>
<dbReference type="SMART" id="SM00304">
    <property type="entry name" value="HAMP"/>
    <property type="match status" value="1"/>
</dbReference>
<dbReference type="InterPro" id="IPR004358">
    <property type="entry name" value="Sig_transdc_His_kin-like_C"/>
</dbReference>
<dbReference type="Gene3D" id="6.10.340.10">
    <property type="match status" value="1"/>
</dbReference>
<keyword evidence="7" id="KW-0597">Phosphoprotein</keyword>
<dbReference type="Pfam" id="PF00512">
    <property type="entry name" value="HisKA"/>
    <property type="match status" value="1"/>
</dbReference>
<dbReference type="CDD" id="cd06225">
    <property type="entry name" value="HAMP"/>
    <property type="match status" value="1"/>
</dbReference>
<keyword evidence="18" id="KW-0464">Manganese</keyword>
<evidence type="ECO:0000256" key="21">
    <source>
        <dbReference type="SAM" id="Coils"/>
    </source>
</evidence>
<comment type="cofactor">
    <cofactor evidence="2">
        <name>Mn(2+)</name>
        <dbReference type="ChEBI" id="CHEBI:29035"/>
    </cofactor>
</comment>
<keyword evidence="10" id="KW-0418">Kinase</keyword>
<evidence type="ECO:0000256" key="1">
    <source>
        <dbReference type="ARBA" id="ARBA00000085"/>
    </source>
</evidence>
<evidence type="ECO:0000256" key="22">
    <source>
        <dbReference type="SAM" id="Phobius"/>
    </source>
</evidence>
<dbReference type="InterPro" id="IPR003661">
    <property type="entry name" value="HisK_dim/P_dom"/>
</dbReference>
<dbReference type="InterPro" id="IPR036097">
    <property type="entry name" value="HisK_dim/P_sf"/>
</dbReference>
<keyword evidence="22" id="KW-0472">Membrane</keyword>
<keyword evidence="8" id="KW-0808">Transferase</keyword>
<dbReference type="PROSITE" id="PS50885">
    <property type="entry name" value="HAMP"/>
    <property type="match status" value="1"/>
</dbReference>
<evidence type="ECO:0000256" key="14">
    <source>
        <dbReference type="ARBA" id="ARBA00022912"/>
    </source>
</evidence>
<dbReference type="EC" id="2.7.13.3" evidence="5"/>
<evidence type="ECO:0000256" key="5">
    <source>
        <dbReference type="ARBA" id="ARBA00012438"/>
    </source>
</evidence>
<evidence type="ECO:0000256" key="8">
    <source>
        <dbReference type="ARBA" id="ARBA00022679"/>
    </source>
</evidence>
<keyword evidence="26" id="KW-1185">Reference proteome</keyword>
<gene>
    <name evidence="25" type="ORF">CWE12_07480</name>
</gene>
<protein>
    <recommendedName>
        <fullName evidence="19">Signal transduction histidine-protein kinase/phosphatase MprB</fullName>
        <ecNumber evidence="5">2.7.13.3</ecNumber>
    </recommendedName>
    <alternativeName>
        <fullName evidence="20">Mycobacterial persistence regulator B</fullName>
    </alternativeName>
</protein>
<evidence type="ECO:0000256" key="16">
    <source>
        <dbReference type="ARBA" id="ARBA00023016"/>
    </source>
</evidence>
<dbReference type="SUPFAM" id="SSF47384">
    <property type="entry name" value="Homodimeric domain of signal transducing histidine kinase"/>
    <property type="match status" value="1"/>
</dbReference>
<evidence type="ECO:0000256" key="11">
    <source>
        <dbReference type="ARBA" id="ARBA00022801"/>
    </source>
</evidence>
<feature type="coiled-coil region" evidence="21">
    <location>
        <begin position="239"/>
        <end position="291"/>
    </location>
</feature>
<feature type="coiled-coil region" evidence="21">
    <location>
        <begin position="337"/>
        <end position="364"/>
    </location>
</feature>
<accession>A0ABY0BYG5</accession>
<dbReference type="SMART" id="SM00387">
    <property type="entry name" value="HATPase_c"/>
    <property type="match status" value="1"/>
</dbReference>
<organism evidence="25 26">
    <name type="scientific">Aliidiomarina sedimenti</name>
    <dbReference type="NCBI Taxonomy" id="1933879"/>
    <lineage>
        <taxon>Bacteria</taxon>
        <taxon>Pseudomonadati</taxon>
        <taxon>Pseudomonadota</taxon>
        <taxon>Gammaproteobacteria</taxon>
        <taxon>Alteromonadales</taxon>
        <taxon>Idiomarinaceae</taxon>
        <taxon>Aliidiomarina</taxon>
    </lineage>
</organism>
<evidence type="ECO:0000256" key="18">
    <source>
        <dbReference type="ARBA" id="ARBA00023211"/>
    </source>
</evidence>
<dbReference type="PANTHER" id="PTHR44936">
    <property type="entry name" value="SENSOR PROTEIN CREC"/>
    <property type="match status" value="1"/>
</dbReference>
<evidence type="ECO:0000256" key="9">
    <source>
        <dbReference type="ARBA" id="ARBA00022741"/>
    </source>
</evidence>
<dbReference type="Gene3D" id="1.10.287.130">
    <property type="match status" value="1"/>
</dbReference>
<dbReference type="Pfam" id="PF02518">
    <property type="entry name" value="HATPase_c"/>
    <property type="match status" value="1"/>
</dbReference>
<evidence type="ECO:0000313" key="25">
    <source>
        <dbReference type="EMBL" id="RUO29805.1"/>
    </source>
</evidence>
<keyword evidence="22" id="KW-0812">Transmembrane</keyword>
<evidence type="ECO:0000256" key="3">
    <source>
        <dbReference type="ARBA" id="ARBA00001946"/>
    </source>
</evidence>
<dbReference type="InterPro" id="IPR003660">
    <property type="entry name" value="HAMP_dom"/>
</dbReference>
<evidence type="ECO:0000256" key="13">
    <source>
        <dbReference type="ARBA" id="ARBA00022842"/>
    </source>
</evidence>
<feature type="transmembrane region" description="Helical" evidence="22">
    <location>
        <begin position="171"/>
        <end position="193"/>
    </location>
</feature>
<dbReference type="SMART" id="SM00388">
    <property type="entry name" value="HisKA"/>
    <property type="match status" value="1"/>
</dbReference>
<dbReference type="PRINTS" id="PR00344">
    <property type="entry name" value="BCTRLSENSOR"/>
</dbReference>
<dbReference type="InterPro" id="IPR036890">
    <property type="entry name" value="HATPase_C_sf"/>
</dbReference>
<comment type="caution">
    <text evidence="25">The sequence shown here is derived from an EMBL/GenBank/DDBJ whole genome shotgun (WGS) entry which is preliminary data.</text>
</comment>
<evidence type="ECO:0000256" key="12">
    <source>
        <dbReference type="ARBA" id="ARBA00022840"/>
    </source>
</evidence>
<dbReference type="Proteomes" id="UP000287410">
    <property type="component" value="Unassembled WGS sequence"/>
</dbReference>
<evidence type="ECO:0000256" key="10">
    <source>
        <dbReference type="ARBA" id="ARBA00022777"/>
    </source>
</evidence>
<name>A0ABY0BYG5_9GAMM</name>
<reference evidence="25 26" key="1">
    <citation type="journal article" date="2018" name="Front. Microbiol.">
        <title>Genome-Based Analysis Reveals the Taxonomy and Diversity of the Family Idiomarinaceae.</title>
        <authorList>
            <person name="Liu Y."/>
            <person name="Lai Q."/>
            <person name="Shao Z."/>
        </authorList>
    </citation>
    <scope>NUCLEOTIDE SEQUENCE [LARGE SCALE GENOMIC DNA]</scope>
    <source>
        <strain evidence="25 26">GBSy1</strain>
    </source>
</reference>
<comment type="subcellular location">
    <subcellularLocation>
        <location evidence="4">Cell membrane</location>
        <topology evidence="4">Multi-pass membrane protein</topology>
    </subcellularLocation>
</comment>
<keyword evidence="13" id="KW-0460">Magnesium</keyword>
<feature type="domain" description="HAMP" evidence="24">
    <location>
        <begin position="191"/>
        <end position="244"/>
    </location>
</feature>
<feature type="domain" description="Histidine kinase" evidence="23">
    <location>
        <begin position="307"/>
        <end position="525"/>
    </location>
</feature>
<comment type="catalytic activity">
    <reaction evidence="1">
        <text>ATP + protein L-histidine = ADP + protein N-phospho-L-histidine.</text>
        <dbReference type="EC" id="2.7.13.3"/>
    </reaction>
</comment>
<evidence type="ECO:0000256" key="2">
    <source>
        <dbReference type="ARBA" id="ARBA00001936"/>
    </source>
</evidence>
<evidence type="ECO:0000256" key="15">
    <source>
        <dbReference type="ARBA" id="ARBA00023012"/>
    </source>
</evidence>
<evidence type="ECO:0000259" key="23">
    <source>
        <dbReference type="PROSITE" id="PS50109"/>
    </source>
</evidence>
<keyword evidence="12" id="KW-0067">ATP-binding</keyword>